<keyword evidence="2" id="KW-0012">Acyltransferase</keyword>
<name>A0AAD1XZK8_EUPCR</name>
<dbReference type="InterPro" id="IPR000182">
    <property type="entry name" value="GNAT_dom"/>
</dbReference>
<accession>A0AAD1XZK8</accession>
<dbReference type="CDD" id="cd04301">
    <property type="entry name" value="NAT_SF"/>
    <property type="match status" value="1"/>
</dbReference>
<dbReference type="SUPFAM" id="SSF55729">
    <property type="entry name" value="Acyl-CoA N-acyltransferases (Nat)"/>
    <property type="match status" value="1"/>
</dbReference>
<dbReference type="InterPro" id="IPR016181">
    <property type="entry name" value="Acyl_CoA_acyltransferase"/>
</dbReference>
<dbReference type="PANTHER" id="PTHR10545">
    <property type="entry name" value="DIAMINE N-ACETYLTRANSFERASE"/>
    <property type="match status" value="1"/>
</dbReference>
<keyword evidence="5" id="KW-1185">Reference proteome</keyword>
<sequence length="184" mass="21127">MDSHSSKLDAEEVKELDMLAKVQGIDIIFGRPEHSEILATFNAKMALETENITLDVKLTTEAIHRLLSDQPDSDSERPYGFYLVAVTDDQTPVGCMMLTYEVNPTVGGLIYMIQSVFVEKDFRKMGIFRKIFQKAQQIAHEDPQCKGLRLYVELENKVAQKVYQNMGMSEVEYKFMEKDFVFSH</sequence>
<dbReference type="GO" id="GO:0008080">
    <property type="term" value="F:N-acetyltransferase activity"/>
    <property type="evidence" value="ECO:0007669"/>
    <property type="project" value="UniProtKB-ARBA"/>
</dbReference>
<reference evidence="4" key="1">
    <citation type="submission" date="2023-07" db="EMBL/GenBank/DDBJ databases">
        <authorList>
            <consortium name="AG Swart"/>
            <person name="Singh M."/>
            <person name="Singh A."/>
            <person name="Seah K."/>
            <person name="Emmerich C."/>
        </authorList>
    </citation>
    <scope>NUCLEOTIDE SEQUENCE</scope>
    <source>
        <strain evidence="4">DP1</strain>
    </source>
</reference>
<dbReference type="Pfam" id="PF00583">
    <property type="entry name" value="Acetyltransf_1"/>
    <property type="match status" value="1"/>
</dbReference>
<evidence type="ECO:0000259" key="3">
    <source>
        <dbReference type="PROSITE" id="PS51186"/>
    </source>
</evidence>
<dbReference type="EMBL" id="CAMPGE010024155">
    <property type="protein sequence ID" value="CAI2382017.1"/>
    <property type="molecule type" value="Genomic_DNA"/>
</dbReference>
<dbReference type="AlphaFoldDB" id="A0AAD1XZK8"/>
<keyword evidence="1" id="KW-0808">Transferase</keyword>
<proteinExistence type="predicted"/>
<dbReference type="Gene3D" id="3.40.630.30">
    <property type="match status" value="1"/>
</dbReference>
<evidence type="ECO:0000313" key="5">
    <source>
        <dbReference type="Proteomes" id="UP001295684"/>
    </source>
</evidence>
<comment type="caution">
    <text evidence="4">The sequence shown here is derived from an EMBL/GenBank/DDBJ whole genome shotgun (WGS) entry which is preliminary data.</text>
</comment>
<organism evidence="4 5">
    <name type="scientific">Euplotes crassus</name>
    <dbReference type="NCBI Taxonomy" id="5936"/>
    <lineage>
        <taxon>Eukaryota</taxon>
        <taxon>Sar</taxon>
        <taxon>Alveolata</taxon>
        <taxon>Ciliophora</taxon>
        <taxon>Intramacronucleata</taxon>
        <taxon>Spirotrichea</taxon>
        <taxon>Hypotrichia</taxon>
        <taxon>Euplotida</taxon>
        <taxon>Euplotidae</taxon>
        <taxon>Moneuplotes</taxon>
    </lineage>
</organism>
<evidence type="ECO:0000313" key="4">
    <source>
        <dbReference type="EMBL" id="CAI2382017.1"/>
    </source>
</evidence>
<evidence type="ECO:0000256" key="1">
    <source>
        <dbReference type="ARBA" id="ARBA00022679"/>
    </source>
</evidence>
<dbReference type="PANTHER" id="PTHR10545:SF29">
    <property type="entry name" value="GH14572P-RELATED"/>
    <property type="match status" value="1"/>
</dbReference>
<dbReference type="InterPro" id="IPR051016">
    <property type="entry name" value="Diverse_Substrate_AcTransf"/>
</dbReference>
<dbReference type="Proteomes" id="UP001295684">
    <property type="component" value="Unassembled WGS sequence"/>
</dbReference>
<feature type="domain" description="N-acetyltransferase" evidence="3">
    <location>
        <begin position="36"/>
        <end position="184"/>
    </location>
</feature>
<evidence type="ECO:0000256" key="2">
    <source>
        <dbReference type="ARBA" id="ARBA00023315"/>
    </source>
</evidence>
<protein>
    <recommendedName>
        <fullName evidence="3">N-acetyltransferase domain-containing protein</fullName>
    </recommendedName>
</protein>
<gene>
    <name evidence="4" type="ORF">ECRASSUSDP1_LOCUS23484</name>
</gene>
<dbReference type="PROSITE" id="PS51186">
    <property type="entry name" value="GNAT"/>
    <property type="match status" value="1"/>
</dbReference>